<dbReference type="Pfam" id="PF00196">
    <property type="entry name" value="GerE"/>
    <property type="match status" value="1"/>
</dbReference>
<dbReference type="GO" id="GO:0005737">
    <property type="term" value="C:cytoplasm"/>
    <property type="evidence" value="ECO:0007669"/>
    <property type="project" value="TreeGrafter"/>
</dbReference>
<dbReference type="PANTHER" id="PTHR16305">
    <property type="entry name" value="TESTICULAR SOLUBLE ADENYLYL CYCLASE"/>
    <property type="match status" value="1"/>
</dbReference>
<comment type="caution">
    <text evidence="4">The sequence shown here is derived from an EMBL/GenBank/DDBJ whole genome shotgun (WGS) entry which is preliminary data.</text>
</comment>
<name>A0A7X6A5A7_9ACTN</name>
<evidence type="ECO:0000256" key="1">
    <source>
        <dbReference type="ARBA" id="ARBA00022741"/>
    </source>
</evidence>
<organism evidence="4 5">
    <name type="scientific">Kribbella shirazensis</name>
    <dbReference type="NCBI Taxonomy" id="1105143"/>
    <lineage>
        <taxon>Bacteria</taxon>
        <taxon>Bacillati</taxon>
        <taxon>Actinomycetota</taxon>
        <taxon>Actinomycetes</taxon>
        <taxon>Propionibacteriales</taxon>
        <taxon>Kribbellaceae</taxon>
        <taxon>Kribbella</taxon>
    </lineage>
</organism>
<dbReference type="CDD" id="cd06170">
    <property type="entry name" value="LuxR_C_like"/>
    <property type="match status" value="1"/>
</dbReference>
<evidence type="ECO:0000256" key="2">
    <source>
        <dbReference type="ARBA" id="ARBA00022840"/>
    </source>
</evidence>
<dbReference type="InterPro" id="IPR036388">
    <property type="entry name" value="WH-like_DNA-bd_sf"/>
</dbReference>
<proteinExistence type="predicted"/>
<evidence type="ECO:0000313" key="4">
    <source>
        <dbReference type="EMBL" id="NIK61895.1"/>
    </source>
</evidence>
<gene>
    <name evidence="4" type="ORF">BJY22_007612</name>
</gene>
<sequence length="933" mass="99357">MAATDGLGGQGAGRRRRARLLGREHERAVLDRLVVEVRGGASRVLVVRGEAGVGKTALLDYATESATELRVLRAIGVESEMELAFAALHQLCLPLLDRMDGIPEPQRRALATVFGLSPGPAPDRFMVGLAVLSLLSDLTGKEPALVVVDDAQWLDTATAQTLGFVARRLGADAVGLLFGAREVGIELHGLPELEVDGLPDEEARALLGSAVEFLLDEPIRDRLVAETGGNPLALLELPRGLTATQLADGFGLHGGRGLSGRIEQSFLRQAEALPAPTRQLLLVAAAEPVGDPVLVRRAADRLGIDAAFAEIDGLLSLGERVAFRHPLVRSALYGSASAAERRAVHLALAEATDSVSDPDRRAWHLAAAATGPDEEVAVELERSADRAQARGGFAAAAAFLQRAVALTRDPARRTGRALAGAHASVQAGAFRTAWALLATAEAGQLDDLGRARVDLLRAEAAFAQHRGRDAPALLLRAAQALESLDVRLGRDTYLDAWSAALFAGRLAGAVGLREVSVAATTAPRPQPSNGQRSSDILLDGLALVFAEGRDRAVPLLKQAATAFGGPDVTTEEVLRWGWLATAAAATAWDFESCVAAATRQVVTARSAGALAVLAVGVNVLGQVVALAGDFAEADSLRAEADAVREATGAHVLPYGALVLSALRGRVDEAFPLIDDTIARATAEGQGTAAQYARWSKSVVLNALGRHDEALPWASLAAEDTPELFVSSWALSEQVEAAARSGRGPEAAAALKRLQDNTTETDEPWGRGLEARARALVEQEAGAERAYGEAIELLSGTRLHPDLARTHLLYGEWLRRQSRRVDAREQLRTAYELFTSIGMEGFADRARRELQATGESVRRRTAGLSAGERLTPQERQIALLVRDGLSNPEVGMRLFLSPRTVEWHLRKIFDKLSITSRRQLRDALPEAEYETATG</sequence>
<evidence type="ECO:0000313" key="5">
    <source>
        <dbReference type="Proteomes" id="UP000555407"/>
    </source>
</evidence>
<dbReference type="InterPro" id="IPR041664">
    <property type="entry name" value="AAA_16"/>
</dbReference>
<dbReference type="GO" id="GO:0006355">
    <property type="term" value="P:regulation of DNA-templated transcription"/>
    <property type="evidence" value="ECO:0007669"/>
    <property type="project" value="InterPro"/>
</dbReference>
<dbReference type="SMART" id="SM00421">
    <property type="entry name" value="HTH_LUXR"/>
    <property type="match status" value="1"/>
</dbReference>
<dbReference type="Proteomes" id="UP000555407">
    <property type="component" value="Unassembled WGS sequence"/>
</dbReference>
<accession>A0A7X6A5A7</accession>
<dbReference type="RefSeq" id="WP_202891449.1">
    <property type="nucleotide sequence ID" value="NZ_JAASRO010000001.1"/>
</dbReference>
<dbReference type="GO" id="GO:0004016">
    <property type="term" value="F:adenylate cyclase activity"/>
    <property type="evidence" value="ECO:0007669"/>
    <property type="project" value="TreeGrafter"/>
</dbReference>
<keyword evidence="5" id="KW-1185">Reference proteome</keyword>
<dbReference type="Gene3D" id="1.10.10.10">
    <property type="entry name" value="Winged helix-like DNA-binding domain superfamily/Winged helix DNA-binding domain"/>
    <property type="match status" value="1"/>
</dbReference>
<dbReference type="PRINTS" id="PR00038">
    <property type="entry name" value="HTHLUXR"/>
</dbReference>
<dbReference type="AlphaFoldDB" id="A0A7X6A5A7"/>
<dbReference type="Pfam" id="PF13191">
    <property type="entry name" value="AAA_16"/>
    <property type="match status" value="1"/>
</dbReference>
<dbReference type="SUPFAM" id="SSF52540">
    <property type="entry name" value="P-loop containing nucleoside triphosphate hydrolases"/>
    <property type="match status" value="1"/>
</dbReference>
<dbReference type="SUPFAM" id="SSF46894">
    <property type="entry name" value="C-terminal effector domain of the bipartite response regulators"/>
    <property type="match status" value="1"/>
</dbReference>
<keyword evidence="4" id="KW-0238">DNA-binding</keyword>
<dbReference type="PANTHER" id="PTHR16305:SF35">
    <property type="entry name" value="TRANSCRIPTIONAL ACTIVATOR DOMAIN"/>
    <property type="match status" value="1"/>
</dbReference>
<dbReference type="InterPro" id="IPR016032">
    <property type="entry name" value="Sig_transdc_resp-reg_C-effctor"/>
</dbReference>
<reference evidence="4 5" key="1">
    <citation type="submission" date="2020-03" db="EMBL/GenBank/DDBJ databases">
        <title>Sequencing the genomes of 1000 actinobacteria strains.</title>
        <authorList>
            <person name="Klenk H.-P."/>
        </authorList>
    </citation>
    <scope>NUCLEOTIDE SEQUENCE [LARGE SCALE GENOMIC DNA]</scope>
    <source>
        <strain evidence="4 5">DSM 45490</strain>
    </source>
</reference>
<dbReference type="InterPro" id="IPR011990">
    <property type="entry name" value="TPR-like_helical_dom_sf"/>
</dbReference>
<dbReference type="SUPFAM" id="SSF48452">
    <property type="entry name" value="TPR-like"/>
    <property type="match status" value="1"/>
</dbReference>
<dbReference type="Gene3D" id="1.25.40.10">
    <property type="entry name" value="Tetratricopeptide repeat domain"/>
    <property type="match status" value="1"/>
</dbReference>
<dbReference type="PROSITE" id="PS50043">
    <property type="entry name" value="HTH_LUXR_2"/>
    <property type="match status" value="1"/>
</dbReference>
<keyword evidence="2" id="KW-0067">ATP-binding</keyword>
<evidence type="ECO:0000259" key="3">
    <source>
        <dbReference type="PROSITE" id="PS50043"/>
    </source>
</evidence>
<protein>
    <submittedName>
        <fullName evidence="4">DNA-binding CsgD family transcriptional regulator</fullName>
    </submittedName>
</protein>
<dbReference type="InterPro" id="IPR027417">
    <property type="entry name" value="P-loop_NTPase"/>
</dbReference>
<feature type="domain" description="HTH luxR-type" evidence="3">
    <location>
        <begin position="862"/>
        <end position="927"/>
    </location>
</feature>
<dbReference type="GO" id="GO:0003677">
    <property type="term" value="F:DNA binding"/>
    <property type="evidence" value="ECO:0007669"/>
    <property type="project" value="UniProtKB-KW"/>
</dbReference>
<dbReference type="EMBL" id="JAASRO010000001">
    <property type="protein sequence ID" value="NIK61895.1"/>
    <property type="molecule type" value="Genomic_DNA"/>
</dbReference>
<dbReference type="GO" id="GO:0005524">
    <property type="term" value="F:ATP binding"/>
    <property type="evidence" value="ECO:0007669"/>
    <property type="project" value="UniProtKB-KW"/>
</dbReference>
<keyword evidence="1" id="KW-0547">Nucleotide-binding</keyword>
<dbReference type="InterPro" id="IPR000792">
    <property type="entry name" value="Tscrpt_reg_LuxR_C"/>
</dbReference>